<accession>A0A5B7D434</accession>
<dbReference type="AlphaFoldDB" id="A0A5B7D434"/>
<sequence>MEVRRLMATVFTILIPTYISEAVKKLVNTNQNEKDINLLV</sequence>
<dbReference type="Proteomes" id="UP000324222">
    <property type="component" value="Unassembled WGS sequence"/>
</dbReference>
<gene>
    <name evidence="1" type="ORF">E2C01_009243</name>
</gene>
<comment type="caution">
    <text evidence="1">The sequence shown here is derived from an EMBL/GenBank/DDBJ whole genome shotgun (WGS) entry which is preliminary data.</text>
</comment>
<dbReference type="EMBL" id="VSRR010000505">
    <property type="protein sequence ID" value="MPC16419.1"/>
    <property type="molecule type" value="Genomic_DNA"/>
</dbReference>
<evidence type="ECO:0000313" key="2">
    <source>
        <dbReference type="Proteomes" id="UP000324222"/>
    </source>
</evidence>
<proteinExistence type="predicted"/>
<organism evidence="1 2">
    <name type="scientific">Portunus trituberculatus</name>
    <name type="common">Swimming crab</name>
    <name type="synonym">Neptunus trituberculatus</name>
    <dbReference type="NCBI Taxonomy" id="210409"/>
    <lineage>
        <taxon>Eukaryota</taxon>
        <taxon>Metazoa</taxon>
        <taxon>Ecdysozoa</taxon>
        <taxon>Arthropoda</taxon>
        <taxon>Crustacea</taxon>
        <taxon>Multicrustacea</taxon>
        <taxon>Malacostraca</taxon>
        <taxon>Eumalacostraca</taxon>
        <taxon>Eucarida</taxon>
        <taxon>Decapoda</taxon>
        <taxon>Pleocyemata</taxon>
        <taxon>Brachyura</taxon>
        <taxon>Eubrachyura</taxon>
        <taxon>Portunoidea</taxon>
        <taxon>Portunidae</taxon>
        <taxon>Portuninae</taxon>
        <taxon>Portunus</taxon>
    </lineage>
</organism>
<name>A0A5B7D434_PORTR</name>
<evidence type="ECO:0000313" key="1">
    <source>
        <dbReference type="EMBL" id="MPC16419.1"/>
    </source>
</evidence>
<protein>
    <submittedName>
        <fullName evidence="1">Uncharacterized protein</fullName>
    </submittedName>
</protein>
<reference evidence="1 2" key="1">
    <citation type="submission" date="2019-05" db="EMBL/GenBank/DDBJ databases">
        <title>Another draft genome of Portunus trituberculatus and its Hox gene families provides insights of decapod evolution.</title>
        <authorList>
            <person name="Jeong J.-H."/>
            <person name="Song I."/>
            <person name="Kim S."/>
            <person name="Choi T."/>
            <person name="Kim D."/>
            <person name="Ryu S."/>
            <person name="Kim W."/>
        </authorList>
    </citation>
    <scope>NUCLEOTIDE SEQUENCE [LARGE SCALE GENOMIC DNA]</scope>
    <source>
        <tissue evidence="1">Muscle</tissue>
    </source>
</reference>
<keyword evidence="2" id="KW-1185">Reference proteome</keyword>